<evidence type="ECO:0000256" key="2">
    <source>
        <dbReference type="ARBA" id="ARBA00022670"/>
    </source>
</evidence>
<dbReference type="Proteomes" id="UP000249757">
    <property type="component" value="Unassembled WGS sequence"/>
</dbReference>
<evidence type="ECO:0000256" key="6">
    <source>
        <dbReference type="PROSITE-ProRule" id="PRU10086"/>
    </source>
</evidence>
<organism evidence="9 11">
    <name type="scientific">Pyrenophora tritici-repentis</name>
    <dbReference type="NCBI Taxonomy" id="45151"/>
    <lineage>
        <taxon>Eukaryota</taxon>
        <taxon>Fungi</taxon>
        <taxon>Dikarya</taxon>
        <taxon>Ascomycota</taxon>
        <taxon>Pezizomycotina</taxon>
        <taxon>Dothideomycetes</taxon>
        <taxon>Pleosporomycetidae</taxon>
        <taxon>Pleosporales</taxon>
        <taxon>Pleosporineae</taxon>
        <taxon>Pleosporaceae</taxon>
        <taxon>Pyrenophora</taxon>
    </lineage>
</organism>
<feature type="active site" evidence="6">
    <location>
        <position position="162"/>
    </location>
</feature>
<feature type="active site" evidence="5">
    <location>
        <position position="137"/>
    </location>
</feature>
<accession>A0A2W1DEB1</accession>
<comment type="similarity">
    <text evidence="1 8">Belongs to the peptidase S14 family.</text>
</comment>
<dbReference type="InterPro" id="IPR029045">
    <property type="entry name" value="ClpP/crotonase-like_dom_sf"/>
</dbReference>
<dbReference type="InterPro" id="IPR033135">
    <property type="entry name" value="ClpP_His_AS"/>
</dbReference>
<reference evidence="10" key="3">
    <citation type="journal article" date="2022" name="bioRxiv">
        <title>A global pangenome for the wheat fungal pathogen Pyrenophora tritici-repentis and prediction of effector protein structural homology.</title>
        <authorList>
            <person name="Moolhuijzen P."/>
            <person name="See P.T."/>
            <person name="Shi G."/>
            <person name="Powell H.R."/>
            <person name="Cockram J."/>
            <person name="Jorgensen L.N."/>
            <person name="Benslimane H."/>
            <person name="Strelkov S.E."/>
            <person name="Turner J."/>
            <person name="Liu Z."/>
            <person name="Moffat C.S."/>
        </authorList>
    </citation>
    <scope>NUCLEOTIDE SEQUENCE</scope>
    <source>
        <strain evidence="10">86-124</strain>
    </source>
</reference>
<sequence length="244" mass="27246">MATLFRRCTRPATLRIIPSGGLRRQFGFQPPDREAPRALSLPIPYVTETTGGGWKTSDIFSRLLQERIICLNGEVDDFMSANAVAQLLFLEADNPEKPISMYINSPGGSVSAGLAIYDTMNYIKSPVSTICMGIAASMGSLLLAGGAEGQRYILPHARVMIHQPSGGYRGKASDIADHAKEILRIRDKLNRIYQSHLTTKRSLEEIEKYMERDYYMDAQEAVEFGIVDKILEKREISAKEDEKK</sequence>
<dbReference type="GO" id="GO:0004252">
    <property type="term" value="F:serine-type endopeptidase activity"/>
    <property type="evidence" value="ECO:0007669"/>
    <property type="project" value="UniProtKB-EC"/>
</dbReference>
<dbReference type="PROSITE" id="PS00382">
    <property type="entry name" value="CLP_PROTEASE_HIS"/>
    <property type="match status" value="1"/>
</dbReference>
<dbReference type="InterPro" id="IPR023562">
    <property type="entry name" value="ClpP/TepA"/>
</dbReference>
<dbReference type="SUPFAM" id="SSF52096">
    <property type="entry name" value="ClpP/crotonase"/>
    <property type="match status" value="1"/>
</dbReference>
<dbReference type="GO" id="GO:0009368">
    <property type="term" value="C:endopeptidase Clp complex"/>
    <property type="evidence" value="ECO:0007669"/>
    <property type="project" value="TreeGrafter"/>
</dbReference>
<dbReference type="PROSITE" id="PS00381">
    <property type="entry name" value="CLP_PROTEASE_SER"/>
    <property type="match status" value="1"/>
</dbReference>
<dbReference type="HAMAP" id="MF_00444">
    <property type="entry name" value="ClpP"/>
    <property type="match status" value="1"/>
</dbReference>
<evidence type="ECO:0000313" key="10">
    <source>
        <dbReference type="EMBL" id="KAI1512533.1"/>
    </source>
</evidence>
<dbReference type="NCBIfam" id="NF009205">
    <property type="entry name" value="PRK12553.1"/>
    <property type="match status" value="1"/>
</dbReference>
<evidence type="ECO:0000256" key="3">
    <source>
        <dbReference type="ARBA" id="ARBA00022801"/>
    </source>
</evidence>
<gene>
    <name evidence="10" type="ORF">Ptr86124_008499</name>
    <name evidence="9" type="ORF">PtrM4_049020</name>
</gene>
<evidence type="ECO:0000256" key="7">
    <source>
        <dbReference type="RuleBase" id="RU000549"/>
    </source>
</evidence>
<evidence type="ECO:0000313" key="12">
    <source>
        <dbReference type="Proteomes" id="UP000249757"/>
    </source>
</evidence>
<evidence type="ECO:0000256" key="1">
    <source>
        <dbReference type="ARBA" id="ARBA00007039"/>
    </source>
</evidence>
<dbReference type="PANTHER" id="PTHR10381:SF11">
    <property type="entry name" value="ATP-DEPENDENT CLP PROTEASE PROTEOLYTIC SUBUNIT, MITOCHONDRIAL"/>
    <property type="match status" value="1"/>
</dbReference>
<dbReference type="EMBL" id="NQIK02000010">
    <property type="protein sequence ID" value="KAF7565468.1"/>
    <property type="molecule type" value="Genomic_DNA"/>
</dbReference>
<keyword evidence="2 7" id="KW-0645">Protease</keyword>
<keyword evidence="3 7" id="KW-0378">Hydrolase</keyword>
<evidence type="ECO:0000313" key="9">
    <source>
        <dbReference type="EMBL" id="KAF7565468.1"/>
    </source>
</evidence>
<reference evidence="9" key="1">
    <citation type="journal article" date="2018" name="BMC Genomics">
        <title>Comparative genomics of the wheat fungal pathogen Pyrenophora tritici-repentis reveals chromosomal variations and genome plasticity.</title>
        <authorList>
            <person name="Moolhuijzen P."/>
            <person name="See P.T."/>
            <person name="Hane J.K."/>
            <person name="Shi G."/>
            <person name="Liu Z."/>
            <person name="Oliver R.P."/>
            <person name="Moffat C.S."/>
        </authorList>
    </citation>
    <scope>NUCLEOTIDE SEQUENCE [LARGE SCALE GENOMIC DNA]</scope>
    <source>
        <strain evidence="9">M4</strain>
    </source>
</reference>
<dbReference type="CDD" id="cd07017">
    <property type="entry name" value="S14_ClpP_2"/>
    <property type="match status" value="1"/>
</dbReference>
<dbReference type="Pfam" id="PF00574">
    <property type="entry name" value="CLP_protease"/>
    <property type="match status" value="1"/>
</dbReference>
<dbReference type="NCBIfam" id="NF001368">
    <property type="entry name" value="PRK00277.1"/>
    <property type="match status" value="1"/>
</dbReference>
<evidence type="ECO:0000313" key="11">
    <source>
        <dbReference type="Proteomes" id="UP000245464"/>
    </source>
</evidence>
<dbReference type="FunFam" id="3.90.226.10:FF:000001">
    <property type="entry name" value="ATP-dependent Clp protease proteolytic subunit"/>
    <property type="match status" value="1"/>
</dbReference>
<dbReference type="EMBL" id="NRDI02000011">
    <property type="protein sequence ID" value="KAI1512533.1"/>
    <property type="molecule type" value="Genomic_DNA"/>
</dbReference>
<dbReference type="OrthoDB" id="2017408at2759"/>
<dbReference type="InterPro" id="IPR018215">
    <property type="entry name" value="ClpP_Ser_AS"/>
</dbReference>
<dbReference type="Proteomes" id="UP000245464">
    <property type="component" value="Chromosome 10"/>
</dbReference>
<dbReference type="GO" id="GO:0004176">
    <property type="term" value="F:ATP-dependent peptidase activity"/>
    <property type="evidence" value="ECO:0007669"/>
    <property type="project" value="InterPro"/>
</dbReference>
<dbReference type="PRINTS" id="PR00127">
    <property type="entry name" value="CLPPROTEASEP"/>
</dbReference>
<keyword evidence="12" id="KW-1185">Reference proteome</keyword>
<reference evidence="12" key="4">
    <citation type="journal article" date="2022" name="Microb. Genom.">
        <title>A global pangenome for the wheat fungal pathogen Pyrenophora tritici-repentis and prediction of effector protein structural homology.</title>
        <authorList>
            <person name="Moolhuijzen P.M."/>
            <person name="See P.T."/>
            <person name="Shi G."/>
            <person name="Powell H.R."/>
            <person name="Cockram J."/>
            <person name="Jorgensen L.N."/>
            <person name="Benslimane H."/>
            <person name="Strelkov S.E."/>
            <person name="Turner J."/>
            <person name="Liu Z."/>
            <person name="Moffat C.S."/>
        </authorList>
    </citation>
    <scope>NUCLEOTIDE SEQUENCE [LARGE SCALE GENOMIC DNA]</scope>
</reference>
<dbReference type="Gene3D" id="3.90.226.10">
    <property type="entry name" value="2-enoyl-CoA Hydratase, Chain A, domain 1"/>
    <property type="match status" value="1"/>
</dbReference>
<dbReference type="AlphaFoldDB" id="A0A2W1DEB1"/>
<dbReference type="EC" id="3.4.21.92" evidence="7"/>
<dbReference type="GO" id="GO:0051117">
    <property type="term" value="F:ATPase binding"/>
    <property type="evidence" value="ECO:0007669"/>
    <property type="project" value="TreeGrafter"/>
</dbReference>
<dbReference type="PANTHER" id="PTHR10381">
    <property type="entry name" value="ATP-DEPENDENT CLP PROTEASE PROTEOLYTIC SUBUNIT"/>
    <property type="match status" value="1"/>
</dbReference>
<name>A0A2W1DEB1_9PLEO</name>
<evidence type="ECO:0000256" key="5">
    <source>
        <dbReference type="PROSITE-ProRule" id="PRU10085"/>
    </source>
</evidence>
<dbReference type="InterPro" id="IPR001907">
    <property type="entry name" value="ClpP"/>
</dbReference>
<reference evidence="10" key="2">
    <citation type="submission" date="2021-05" db="EMBL/GenBank/DDBJ databases">
        <authorList>
            <person name="Moolhuijzen P.M."/>
            <person name="Moffat C.S."/>
        </authorList>
    </citation>
    <scope>NUCLEOTIDE SEQUENCE</scope>
    <source>
        <strain evidence="10">86-124</strain>
    </source>
</reference>
<dbReference type="OMA" id="RDYWMKA"/>
<comment type="caution">
    <text evidence="9">The sequence shown here is derived from an EMBL/GenBank/DDBJ whole genome shotgun (WGS) entry which is preliminary data.</text>
</comment>
<dbReference type="GO" id="GO:0006515">
    <property type="term" value="P:protein quality control for misfolded or incompletely synthesized proteins"/>
    <property type="evidence" value="ECO:0007669"/>
    <property type="project" value="TreeGrafter"/>
</dbReference>
<evidence type="ECO:0000256" key="8">
    <source>
        <dbReference type="RuleBase" id="RU003567"/>
    </source>
</evidence>
<protein>
    <recommendedName>
        <fullName evidence="8">ATP-dependent Clp protease proteolytic subunit</fullName>
        <ecNumber evidence="7">3.4.21.92</ecNumber>
    </recommendedName>
</protein>
<proteinExistence type="inferred from homology"/>
<evidence type="ECO:0000256" key="4">
    <source>
        <dbReference type="ARBA" id="ARBA00022825"/>
    </source>
</evidence>
<keyword evidence="4 7" id="KW-0720">Serine protease</keyword>